<dbReference type="SUPFAM" id="SSF55486">
    <property type="entry name" value="Metalloproteases ('zincins'), catalytic domain"/>
    <property type="match status" value="2"/>
</dbReference>
<feature type="chain" id="PRO_5043788394" description="Angiotensin-converting enzyme" evidence="17">
    <location>
        <begin position="25"/>
        <end position="1415"/>
    </location>
</feature>
<feature type="transmembrane region" description="Helical" evidence="16">
    <location>
        <begin position="1355"/>
        <end position="1377"/>
    </location>
</feature>
<dbReference type="PROSITE" id="PS52011">
    <property type="entry name" value="PEPTIDASE_M2"/>
    <property type="match status" value="2"/>
</dbReference>
<dbReference type="GO" id="GO:0005886">
    <property type="term" value="C:plasma membrane"/>
    <property type="evidence" value="ECO:0007669"/>
    <property type="project" value="TreeGrafter"/>
</dbReference>
<evidence type="ECO:0000256" key="5">
    <source>
        <dbReference type="PIRSR" id="PIRSR601548-1"/>
    </source>
</evidence>
<feature type="disulfide bond" evidence="10">
    <location>
        <begin position="557"/>
        <end position="569"/>
    </location>
</feature>
<dbReference type="GO" id="GO:0006508">
    <property type="term" value="P:proteolysis"/>
    <property type="evidence" value="ECO:0007669"/>
    <property type="project" value="UniProtKB-KW"/>
</dbReference>
<keyword evidence="14" id="KW-0482">Metalloprotease</keyword>
<keyword evidence="14" id="KW-0645">Protease</keyword>
<feature type="binding site" evidence="8">
    <location>
        <position position="541"/>
    </location>
    <ligand>
        <name>chloride</name>
        <dbReference type="ChEBI" id="CHEBI:17996"/>
        <label>1</label>
    </ligand>
</feature>
<feature type="active site" description="Proton donor 1" evidence="5">
    <location>
        <position position="532"/>
    </location>
</feature>
<feature type="signal peptide" evidence="17">
    <location>
        <begin position="1"/>
        <end position="24"/>
    </location>
</feature>
<feature type="region of interest" description="Disordered" evidence="15">
    <location>
        <begin position="1385"/>
        <end position="1415"/>
    </location>
</feature>
<evidence type="ECO:0000256" key="15">
    <source>
        <dbReference type="SAM" id="MobiDB-lite"/>
    </source>
</evidence>
<name>A0AAW0U1J1_SCYPA</name>
<feature type="compositionally biased region" description="Polar residues" evidence="15">
    <location>
        <begin position="1391"/>
        <end position="1415"/>
    </location>
</feature>
<feature type="binding site" evidence="12">
    <location>
        <position position="422"/>
    </location>
    <ligand>
        <name>Zn(2+)</name>
        <dbReference type="ChEBI" id="CHEBI:29105"/>
        <label>2</label>
        <note>catalytic</note>
    </ligand>
</feature>
<keyword evidence="3 10" id="KW-1015">Disulfide bond</keyword>
<dbReference type="CDD" id="cd06461">
    <property type="entry name" value="M2_ACE"/>
    <property type="match status" value="2"/>
</dbReference>
<feature type="active site" description="Proton donor 2" evidence="7">
    <location>
        <position position="1227"/>
    </location>
</feature>
<dbReference type="PANTHER" id="PTHR10514">
    <property type="entry name" value="ANGIOTENSIN-CONVERTING ENZYME"/>
    <property type="match status" value="1"/>
</dbReference>
<gene>
    <name evidence="18" type="ORF">O3P69_013377</name>
</gene>
<feature type="binding site" evidence="9">
    <location>
        <position position="398"/>
    </location>
    <ligand>
        <name>Zn(2+)</name>
        <dbReference type="ChEBI" id="CHEBI:29105"/>
        <label>1</label>
        <note>catalytic</note>
    </ligand>
</feature>
<evidence type="ECO:0000256" key="7">
    <source>
        <dbReference type="PIRSR" id="PIRSR601548-11"/>
    </source>
</evidence>
<evidence type="ECO:0000256" key="6">
    <source>
        <dbReference type="PIRSR" id="PIRSR601548-10"/>
    </source>
</evidence>
<accession>A0AAW0U1J1</accession>
<comment type="similarity">
    <text evidence="1 13 14">Belongs to the peptidase M2 family.</text>
</comment>
<feature type="binding site" evidence="9">
    <location>
        <position position="422"/>
    </location>
    <ligand>
        <name>Zn(2+)</name>
        <dbReference type="ChEBI" id="CHEBI:29105"/>
        <label>1</label>
        <note>catalytic</note>
    </ligand>
</feature>
<evidence type="ECO:0000256" key="9">
    <source>
        <dbReference type="PIRSR" id="PIRSR601548-3"/>
    </source>
</evidence>
<dbReference type="GO" id="GO:0005764">
    <property type="term" value="C:lysosome"/>
    <property type="evidence" value="ECO:0007669"/>
    <property type="project" value="UniProtKB-ARBA"/>
</dbReference>
<dbReference type="PRINTS" id="PR00791">
    <property type="entry name" value="PEPDIPTASEA"/>
</dbReference>
<keyword evidence="14" id="KW-0378">Hydrolase</keyword>
<feature type="binding site" evidence="12">
    <location>
        <position position="398"/>
    </location>
    <ligand>
        <name>Zn(2+)</name>
        <dbReference type="ChEBI" id="CHEBI:29105"/>
        <label>2</label>
        <note>catalytic</note>
    </ligand>
</feature>
<evidence type="ECO:0000256" key="11">
    <source>
        <dbReference type="PIRSR" id="PIRSR601548-6"/>
    </source>
</evidence>
<keyword evidence="14" id="KW-0121">Carboxypeptidase</keyword>
<evidence type="ECO:0000256" key="4">
    <source>
        <dbReference type="ARBA" id="ARBA00023180"/>
    </source>
</evidence>
<protein>
    <recommendedName>
        <fullName evidence="14">Angiotensin-converting enzyme</fullName>
        <ecNumber evidence="14">3.4.-.-</ecNumber>
    </recommendedName>
</protein>
<evidence type="ECO:0000256" key="14">
    <source>
        <dbReference type="RuleBase" id="RU361144"/>
    </source>
</evidence>
<evidence type="ECO:0000256" key="16">
    <source>
        <dbReference type="SAM" id="Phobius"/>
    </source>
</evidence>
<feature type="active site" description="Proton acceptor 1" evidence="5">
    <location>
        <position position="395"/>
    </location>
</feature>
<evidence type="ECO:0000256" key="12">
    <source>
        <dbReference type="PIRSR" id="PIRSR601548-8"/>
    </source>
</evidence>
<dbReference type="Proteomes" id="UP001487740">
    <property type="component" value="Unassembled WGS sequence"/>
</dbReference>
<feature type="active site" description="Proton donor 2" evidence="11">
    <location>
        <position position="532"/>
    </location>
</feature>
<keyword evidence="16" id="KW-1133">Transmembrane helix</keyword>
<keyword evidence="9 14" id="KW-0479">Metal-binding</keyword>
<evidence type="ECO:0000256" key="1">
    <source>
        <dbReference type="ARBA" id="ARBA00008139"/>
    </source>
</evidence>
<dbReference type="InterPro" id="IPR001548">
    <property type="entry name" value="Peptidase_M2"/>
</dbReference>
<keyword evidence="16" id="KW-0812">Transmembrane</keyword>
<evidence type="ECO:0000313" key="18">
    <source>
        <dbReference type="EMBL" id="KAK8393308.1"/>
    </source>
</evidence>
<dbReference type="Gene3D" id="1.10.1370.30">
    <property type="match status" value="1"/>
</dbReference>
<feature type="active site" description="Proton acceptor 2" evidence="7">
    <location>
        <position position="1066"/>
    </location>
</feature>
<feature type="disulfide bond" evidence="10">
    <location>
        <begin position="360"/>
        <end position="381"/>
    </location>
</feature>
<dbReference type="EMBL" id="JARAKH010000021">
    <property type="protein sequence ID" value="KAK8393308.1"/>
    <property type="molecule type" value="Genomic_DNA"/>
</dbReference>
<evidence type="ECO:0000256" key="2">
    <source>
        <dbReference type="ARBA" id="ARBA00022729"/>
    </source>
</evidence>
<feature type="compositionally biased region" description="Pro residues" evidence="15">
    <location>
        <begin position="651"/>
        <end position="661"/>
    </location>
</feature>
<feature type="binding site" evidence="9">
    <location>
        <position position="394"/>
    </location>
    <ligand>
        <name>Zn(2+)</name>
        <dbReference type="ChEBI" id="CHEBI:29105"/>
        <label>1</label>
        <note>catalytic</note>
    </ligand>
</feature>
<evidence type="ECO:0000256" key="17">
    <source>
        <dbReference type="SAM" id="SignalP"/>
    </source>
</evidence>
<feature type="disulfide bond" evidence="13">
    <location>
        <begin position="141"/>
        <end position="149"/>
    </location>
</feature>
<dbReference type="Pfam" id="PF01401">
    <property type="entry name" value="Peptidase_M2"/>
    <property type="match status" value="2"/>
</dbReference>
<comment type="caution">
    <text evidence="18">The sequence shown here is derived from an EMBL/GenBank/DDBJ whole genome shotgun (WGS) entry which is preliminary data.</text>
</comment>
<evidence type="ECO:0000256" key="8">
    <source>
        <dbReference type="PIRSR" id="PIRSR601548-2"/>
    </source>
</evidence>
<keyword evidence="4 6" id="KW-0325">Glycoprotein</keyword>
<organism evidence="18 19">
    <name type="scientific">Scylla paramamosain</name>
    <name type="common">Mud crab</name>
    <dbReference type="NCBI Taxonomy" id="85552"/>
    <lineage>
        <taxon>Eukaryota</taxon>
        <taxon>Metazoa</taxon>
        <taxon>Ecdysozoa</taxon>
        <taxon>Arthropoda</taxon>
        <taxon>Crustacea</taxon>
        <taxon>Multicrustacea</taxon>
        <taxon>Malacostraca</taxon>
        <taxon>Eumalacostraca</taxon>
        <taxon>Eucarida</taxon>
        <taxon>Decapoda</taxon>
        <taxon>Pleocyemata</taxon>
        <taxon>Brachyura</taxon>
        <taxon>Eubrachyura</taxon>
        <taxon>Portunoidea</taxon>
        <taxon>Portunidae</taxon>
        <taxon>Portuninae</taxon>
        <taxon>Scylla</taxon>
    </lineage>
</organism>
<dbReference type="EC" id="3.4.-.-" evidence="14"/>
<keyword evidence="2 17" id="KW-0732">Signal</keyword>
<dbReference type="PANTHER" id="PTHR10514:SF27">
    <property type="entry name" value="ANGIOTENSIN-CONVERTING ENZYME"/>
    <property type="match status" value="1"/>
</dbReference>
<feature type="binding site" evidence="12">
    <location>
        <position position="394"/>
    </location>
    <ligand>
        <name>Zn(2+)</name>
        <dbReference type="ChEBI" id="CHEBI:29105"/>
        <label>2</label>
        <note>catalytic</note>
    </ligand>
</feature>
<keyword evidence="19" id="KW-1185">Reference proteome</keyword>
<evidence type="ECO:0000256" key="13">
    <source>
        <dbReference type="PROSITE-ProRule" id="PRU01355"/>
    </source>
</evidence>
<feature type="glycosylation site" description="N-linked (GlcNAc...) asparagine; partial" evidence="6">
    <location>
        <position position="605"/>
    </location>
</feature>
<reference evidence="18 19" key="1">
    <citation type="submission" date="2023-03" db="EMBL/GenBank/DDBJ databases">
        <title>High-quality genome of Scylla paramamosain provides insights in environmental adaptation.</title>
        <authorList>
            <person name="Zhang L."/>
        </authorList>
    </citation>
    <scope>NUCLEOTIDE SEQUENCE [LARGE SCALE GENOMIC DNA]</scope>
    <source>
        <strain evidence="18">LZ_2023a</strain>
        <tissue evidence="18">Muscle</tissue>
    </source>
</reference>
<evidence type="ECO:0000256" key="3">
    <source>
        <dbReference type="ARBA" id="ARBA00023157"/>
    </source>
</evidence>
<keyword evidence="9 14" id="KW-0862">Zinc</keyword>
<evidence type="ECO:0000313" key="19">
    <source>
        <dbReference type="Proteomes" id="UP001487740"/>
    </source>
</evidence>
<feature type="binding site" evidence="8">
    <location>
        <position position="216"/>
    </location>
    <ligand>
        <name>chloride</name>
        <dbReference type="ChEBI" id="CHEBI:17996"/>
        <label>1</label>
    </ligand>
</feature>
<feature type="compositionally biased region" description="Low complexity" evidence="15">
    <location>
        <begin position="662"/>
        <end position="706"/>
    </location>
</feature>
<feature type="active site" description="Proton acceptor 2" evidence="11">
    <location>
        <position position="395"/>
    </location>
</feature>
<feature type="region of interest" description="Disordered" evidence="15">
    <location>
        <begin position="645"/>
        <end position="710"/>
    </location>
</feature>
<comment type="caution">
    <text evidence="13">Lacks conserved residue(s) required for the propagation of feature annotation.</text>
</comment>
<proteinExistence type="inferred from homology"/>
<sequence length="1415" mass="162016">MRGHTRGPCLALLGLALLVSPLHALITDEVEAQEFMKELDVRFNHECNKEMVARWEYITDVTDPDKETAANAAAVHYLNFKGEAAVNSSQYAYDGFTDVELYRRFRFLSKKGPGALDEDELTEYKALQANMETIYSTATICDFYNPQQCDLILEPDIEAIMASSTNWDELKYVWEQWRDNTGKLMRNDFVRFVELSNKAATLDGFDNTGSYWLNGYTVDQREADVYTGGHTLNPVEFREMLSSVWDQVSEGLYKKLHAYVRMRLQEVYPGKIDPTGPIPSHILGNMWAQTWGNIGRYVMPFSDVPSFDVTDKMHENGWDIMKMFKTAEDFFESIGLYPMTQVFWDRSVINQTAWGKTIVCHASAEDFCLGPEGDDYRIKMCTEVNMEDLITVHHEMGHIEYFMAYKDLPHVFRDSANPGFHEAIGDLIALSVSTPKHLQNILGLTRKTSTSTKYTDEEKQDLNFLMEMALEKIAFLPFGYLIDKYRWGVFDNSITTEELNAGWWNLRESLQGVTTPEGVRGEEFFDPGAKYHVPANVPYIRYFVSFIVQFQFHERLCAAAGHTGPLHTCDIYGNQDAGTILREALKKGFSEPWPVVLKELGGSENIDPQAIIKYFDPLIKFLDLALAEGDQCIGWGENCIKVGADSKIETPEPPNPPPEATNPPTETTNPPSETITPPSENTTDLQSTASETESSMSTVESTTEPSSRNEEQALEDMNAMDAELTLLVQNATLYDWEYYTNESDATAADANAAWAKVSHAFREWYNRTIAFYEYEEFESENLKRRFRLQKNLGTSALSDNDLKMYSTIVKNMTSIYNEGRVVDMNNETISYGIDELEIMMAQTRDADELKHYWMEWRSQSGKLMRDNFEKYITLLNTAAQENDFSDAGEMWVDVYTEPTLNYTSQDFKSEIESLWKELEEFYEELHAYVHYKLKEQYGDDVVDSKFIPAHLLGNMWAQSWENIYDLVAPYPEVPIPDISEALEENIVNNDEMVRIAEDFFTSLGLYNMTQDFNDKSVFEQNEQESVICHASAWDFYDVVDDPSEGDFRIKMCADKNQEDFIVIHHEMGHTEYQMSYSIPKGERPLVFRDGANPGFHEAIGDTIALSVSTPSHLKMIEDYLTNNATNATDELNRIPYASFFESQLDYGNDTSDHKQNINFLMKTALAKIAFLPYAYILDQWRWELFEDNNEHEDYNRKWWELRLDVQGICPPDLRHPNDDLDAGSKYHVADSVPYIRYFVAHILQFQFHHRLCEIAYGDQFEETKVFNCDIYNCTDAGAELKKLLKMGASVEWHEQLKNFMGSSDGSMNSTAILQYFSPLREYLNEYIENNSIVVGWDKGKVDDYMIESAYIPATVPIVVGVVLAAMVLIVIIAYFVGQARQKKKEKKAAANSTPENIEISIQNTETKSTGSVDSN</sequence>
<dbReference type="GO" id="GO:0046872">
    <property type="term" value="F:metal ion binding"/>
    <property type="evidence" value="ECO:0007669"/>
    <property type="project" value="UniProtKB-KW"/>
</dbReference>
<evidence type="ECO:0000256" key="10">
    <source>
        <dbReference type="PIRSR" id="PIRSR601548-4"/>
    </source>
</evidence>
<comment type="cofactor">
    <cofactor evidence="14">
        <name>Zn(2+)</name>
        <dbReference type="ChEBI" id="CHEBI:29105"/>
    </cofactor>
    <text evidence="14">Binds 2 Zn(2+) ions per subunit.</text>
</comment>
<dbReference type="GO" id="GO:0004180">
    <property type="term" value="F:carboxypeptidase activity"/>
    <property type="evidence" value="ECO:0007669"/>
    <property type="project" value="UniProtKB-KW"/>
</dbReference>
<dbReference type="GO" id="GO:0008237">
    <property type="term" value="F:metallopeptidase activity"/>
    <property type="evidence" value="ECO:0007669"/>
    <property type="project" value="UniProtKB-KW"/>
</dbReference>
<dbReference type="GO" id="GO:0008241">
    <property type="term" value="F:peptidyl-dipeptidase activity"/>
    <property type="evidence" value="ECO:0007669"/>
    <property type="project" value="InterPro"/>
</dbReference>
<keyword evidence="16" id="KW-0472">Membrane</keyword>
<feature type="glycosylation site" description="N-linked (GlcNAc...) (complex) asparagine" evidence="6">
    <location>
        <position position="79"/>
    </location>
</feature>